<gene>
    <name evidence="2" type="ORF">S12H4_38946</name>
</gene>
<evidence type="ECO:0000256" key="1">
    <source>
        <dbReference type="SAM" id="Coils"/>
    </source>
</evidence>
<sequence length="89" mass="10557">MDERDLLKSENQKLTVTNTEMASKMKKIEEKLAKLNEDIEKKSDELDQLHKDNNKLNRRFFDLQKAQEELIKGNVKETKRLLKQLQATQ</sequence>
<proteinExistence type="predicted"/>
<feature type="coiled-coil region" evidence="1">
    <location>
        <begin position="18"/>
        <end position="66"/>
    </location>
</feature>
<comment type="caution">
    <text evidence="2">The sequence shown here is derived from an EMBL/GenBank/DDBJ whole genome shotgun (WGS) entry which is preliminary data.</text>
</comment>
<keyword evidence="1" id="KW-0175">Coiled coil</keyword>
<dbReference type="EMBL" id="BARW01023491">
    <property type="protein sequence ID" value="GAI96281.1"/>
    <property type="molecule type" value="Genomic_DNA"/>
</dbReference>
<feature type="non-terminal residue" evidence="2">
    <location>
        <position position="89"/>
    </location>
</feature>
<organism evidence="2">
    <name type="scientific">marine sediment metagenome</name>
    <dbReference type="NCBI Taxonomy" id="412755"/>
    <lineage>
        <taxon>unclassified sequences</taxon>
        <taxon>metagenomes</taxon>
        <taxon>ecological metagenomes</taxon>
    </lineage>
</organism>
<protein>
    <submittedName>
        <fullName evidence="2">Uncharacterized protein</fullName>
    </submittedName>
</protein>
<name>X1TY26_9ZZZZ</name>
<accession>X1TY26</accession>
<evidence type="ECO:0000313" key="2">
    <source>
        <dbReference type="EMBL" id="GAI96281.1"/>
    </source>
</evidence>
<reference evidence="2" key="1">
    <citation type="journal article" date="2014" name="Front. Microbiol.">
        <title>High frequency of phylogenetically diverse reductive dehalogenase-homologous genes in deep subseafloor sedimentary metagenomes.</title>
        <authorList>
            <person name="Kawai M."/>
            <person name="Futagami T."/>
            <person name="Toyoda A."/>
            <person name="Takaki Y."/>
            <person name="Nishi S."/>
            <person name="Hori S."/>
            <person name="Arai W."/>
            <person name="Tsubouchi T."/>
            <person name="Morono Y."/>
            <person name="Uchiyama I."/>
            <person name="Ito T."/>
            <person name="Fujiyama A."/>
            <person name="Inagaki F."/>
            <person name="Takami H."/>
        </authorList>
    </citation>
    <scope>NUCLEOTIDE SEQUENCE</scope>
    <source>
        <strain evidence="2">Expedition CK06-06</strain>
    </source>
</reference>
<dbReference type="AlphaFoldDB" id="X1TY26"/>